<proteinExistence type="predicted"/>
<keyword evidence="3" id="KW-1185">Reference proteome</keyword>
<dbReference type="Proteomes" id="UP001265746">
    <property type="component" value="Unassembled WGS sequence"/>
</dbReference>
<reference evidence="2" key="1">
    <citation type="submission" date="2023-06" db="EMBL/GenBank/DDBJ databases">
        <authorList>
            <person name="Noh H."/>
        </authorList>
    </citation>
    <scope>NUCLEOTIDE SEQUENCE</scope>
    <source>
        <strain evidence="2">DUCC20226</strain>
    </source>
</reference>
<evidence type="ECO:0000313" key="3">
    <source>
        <dbReference type="Proteomes" id="UP001265746"/>
    </source>
</evidence>
<gene>
    <name evidence="2" type="ORF">N8I77_004844</name>
</gene>
<name>A0AAD9SMS8_PHOAM</name>
<evidence type="ECO:0000313" key="2">
    <source>
        <dbReference type="EMBL" id="KAK2611510.1"/>
    </source>
</evidence>
<protein>
    <submittedName>
        <fullName evidence="2">Uncharacterized protein</fullName>
    </submittedName>
</protein>
<sequence>MFYYLPIILTAFSLFTQLSLVRAQDAPLWVQGSFEDGSVADETYNSGGSITVNGFTMNVPKNLLVQFPAAWVPWKDFIASKTDFLGFETLVIGNTVNGVPMVAQVQLYEFFEGLASGFIESLDYADGSMKIQNGPTLRIADRNAVFSVGYTAAPFMNADDQSPSISAFSGFPMCIPRNDTDPLCPLTNRPFAGPGTLLVKTLSQVLNGKILTWKFSFSTAPDPLAMAPFQVGDFITFTGFRRGSEVIAFSIVAQNVQINTLGDIVYLRMELGLLGIDNPSPNAEIAESRFIGFTSNNRATVSLYAMDVDPCTGAVTNRIIAAVGLRGGRNAQNKFEYRSEILSRYTREFFVVAEIDGIPKTIVTKSNITAGIYVQPVNTWIQGEQDVPGVPPVPHDFSQMAFLTQGVGPDADGNIWGPIQPFPQTGVIVNPPQCNAVAETAQSDTAPLQKRGTIGRWYGRARSEAIADAENKGTTDSVLFVASDQLQGVY</sequence>
<organism evidence="2 3">
    <name type="scientific">Phomopsis amygdali</name>
    <name type="common">Fusicoccum amygdali</name>
    <dbReference type="NCBI Taxonomy" id="1214568"/>
    <lineage>
        <taxon>Eukaryota</taxon>
        <taxon>Fungi</taxon>
        <taxon>Dikarya</taxon>
        <taxon>Ascomycota</taxon>
        <taxon>Pezizomycotina</taxon>
        <taxon>Sordariomycetes</taxon>
        <taxon>Sordariomycetidae</taxon>
        <taxon>Diaporthales</taxon>
        <taxon>Diaporthaceae</taxon>
        <taxon>Diaporthe</taxon>
    </lineage>
</organism>
<evidence type="ECO:0000256" key="1">
    <source>
        <dbReference type="SAM" id="SignalP"/>
    </source>
</evidence>
<dbReference type="EMBL" id="JAUJFL010000002">
    <property type="protein sequence ID" value="KAK2611510.1"/>
    <property type="molecule type" value="Genomic_DNA"/>
</dbReference>
<dbReference type="AlphaFoldDB" id="A0AAD9SMS8"/>
<keyword evidence="1" id="KW-0732">Signal</keyword>
<feature type="signal peptide" evidence="1">
    <location>
        <begin position="1"/>
        <end position="23"/>
    </location>
</feature>
<comment type="caution">
    <text evidence="2">The sequence shown here is derived from an EMBL/GenBank/DDBJ whole genome shotgun (WGS) entry which is preliminary data.</text>
</comment>
<feature type="chain" id="PRO_5042139910" evidence="1">
    <location>
        <begin position="24"/>
        <end position="490"/>
    </location>
</feature>
<accession>A0AAD9SMS8</accession>